<dbReference type="Pfam" id="PF01613">
    <property type="entry name" value="Flavin_Reduct"/>
    <property type="match status" value="1"/>
</dbReference>
<dbReference type="GO" id="GO:0006208">
    <property type="term" value="P:pyrimidine nucleobase catabolic process"/>
    <property type="evidence" value="ECO:0007669"/>
    <property type="project" value="TreeGrafter"/>
</dbReference>
<dbReference type="PANTHER" id="PTHR30466">
    <property type="entry name" value="FLAVIN REDUCTASE"/>
    <property type="match status" value="1"/>
</dbReference>
<reference evidence="3 4" key="1">
    <citation type="submission" date="2020-01" db="EMBL/GenBank/DDBJ databases">
        <title>Jiella pacifica sp. nov.</title>
        <authorList>
            <person name="Xue Z."/>
            <person name="Zhu S."/>
            <person name="Chen J."/>
            <person name="Yang J."/>
        </authorList>
    </citation>
    <scope>NUCLEOTIDE SEQUENCE [LARGE SCALE GENOMIC DNA]</scope>
    <source>
        <strain evidence="3 4">40Bstr34</strain>
    </source>
</reference>
<dbReference type="RefSeq" id="WP_163461074.1">
    <property type="nucleotide sequence ID" value="NZ_JAAAMG010000002.1"/>
</dbReference>
<proteinExistence type="predicted"/>
<dbReference type="InterPro" id="IPR050268">
    <property type="entry name" value="NADH-dep_flavin_reductase"/>
</dbReference>
<evidence type="ECO:0000313" key="4">
    <source>
        <dbReference type="Proteomes" id="UP000469011"/>
    </source>
</evidence>
<dbReference type="PANTHER" id="PTHR30466:SF1">
    <property type="entry name" value="FMN REDUCTASE (NADH) RUTF"/>
    <property type="match status" value="1"/>
</dbReference>
<dbReference type="GO" id="GO:0042602">
    <property type="term" value="F:riboflavin reductase (NADPH) activity"/>
    <property type="evidence" value="ECO:0007669"/>
    <property type="project" value="TreeGrafter"/>
</dbReference>
<organism evidence="3 4">
    <name type="scientific">Jiella pacifica</name>
    <dbReference type="NCBI Taxonomy" id="2696469"/>
    <lineage>
        <taxon>Bacteria</taxon>
        <taxon>Pseudomonadati</taxon>
        <taxon>Pseudomonadota</taxon>
        <taxon>Alphaproteobacteria</taxon>
        <taxon>Hyphomicrobiales</taxon>
        <taxon>Aurantimonadaceae</taxon>
        <taxon>Jiella</taxon>
    </lineage>
</organism>
<comment type="caution">
    <text evidence="3">The sequence shown here is derived from an EMBL/GenBank/DDBJ whole genome shotgun (WGS) entry which is preliminary data.</text>
</comment>
<dbReference type="Proteomes" id="UP000469011">
    <property type="component" value="Unassembled WGS sequence"/>
</dbReference>
<sequence>MTDAVSKDSFRDAMARVCAPVNIVTTNGANGRGGFTATAVCSVTDEPPTVLVCMNANSAQVKTFKANGRFCVNVLTNDHTGLASGFAGGIPEMEARYAAAHWVTMASGALALTDAIVSLDCETADIHRVGTHNILIGRVTDLRLGTNKGPNALLYMDRRYMVPAQAGSFGG</sequence>
<dbReference type="SMART" id="SM00903">
    <property type="entry name" value="Flavin_Reduct"/>
    <property type="match status" value="1"/>
</dbReference>
<evidence type="ECO:0000313" key="3">
    <source>
        <dbReference type="EMBL" id="NDW03437.1"/>
    </source>
</evidence>
<dbReference type="Gene3D" id="2.30.110.10">
    <property type="entry name" value="Electron Transport, Fmn-binding Protein, Chain A"/>
    <property type="match status" value="1"/>
</dbReference>
<gene>
    <name evidence="3" type="ORF">GTK09_03260</name>
</gene>
<evidence type="ECO:0000256" key="1">
    <source>
        <dbReference type="ARBA" id="ARBA00023002"/>
    </source>
</evidence>
<dbReference type="InterPro" id="IPR002563">
    <property type="entry name" value="Flavin_Rdtase-like_dom"/>
</dbReference>
<dbReference type="EMBL" id="JAAAMG010000002">
    <property type="protein sequence ID" value="NDW03437.1"/>
    <property type="molecule type" value="Genomic_DNA"/>
</dbReference>
<dbReference type="GO" id="GO:0010181">
    <property type="term" value="F:FMN binding"/>
    <property type="evidence" value="ECO:0007669"/>
    <property type="project" value="InterPro"/>
</dbReference>
<feature type="domain" description="Flavin reductase like" evidence="2">
    <location>
        <begin position="14"/>
        <end position="162"/>
    </location>
</feature>
<evidence type="ECO:0000259" key="2">
    <source>
        <dbReference type="SMART" id="SM00903"/>
    </source>
</evidence>
<dbReference type="InterPro" id="IPR012349">
    <property type="entry name" value="Split_barrel_FMN-bd"/>
</dbReference>
<dbReference type="SUPFAM" id="SSF50475">
    <property type="entry name" value="FMN-binding split barrel"/>
    <property type="match status" value="1"/>
</dbReference>
<keyword evidence="4" id="KW-1185">Reference proteome</keyword>
<name>A0A6N9SWH3_9HYPH</name>
<keyword evidence="1" id="KW-0560">Oxidoreductase</keyword>
<protein>
    <submittedName>
        <fullName evidence="3">Flavin reductase</fullName>
    </submittedName>
</protein>
<accession>A0A6N9SWH3</accession>
<dbReference type="AlphaFoldDB" id="A0A6N9SWH3"/>